<dbReference type="OMA" id="NQITANH"/>
<evidence type="ECO:0000313" key="3">
    <source>
        <dbReference type="Proteomes" id="UP000078387"/>
    </source>
</evidence>
<dbReference type="VEuPathDB" id="AmoebaDB:EHI8A_106170"/>
<accession>A0A5K1UL87</accession>
<reference evidence="2 3" key="1">
    <citation type="submission" date="2016-05" db="EMBL/GenBank/DDBJ databases">
        <title>First whole genome sequencing of Entamoeba histolytica HM1:IMSS-clone-6.</title>
        <authorList>
            <person name="Mukherjee Avik.K."/>
            <person name="Izumyama S."/>
            <person name="Nakada-Tsukui K."/>
            <person name="Nozaki T."/>
        </authorList>
    </citation>
    <scope>NUCLEOTIDE SEQUENCE [LARGE SCALE GENOMIC DNA]</scope>
    <source>
        <strain evidence="2 3">HM1:IMSS clone 6</strain>
    </source>
</reference>
<dbReference type="VEuPathDB" id="AmoebaDB:KM1_198070"/>
<dbReference type="VEuPathDB" id="AmoebaDB:EHI_156090"/>
<evidence type="ECO:0000256" key="1">
    <source>
        <dbReference type="SAM" id="MobiDB-lite"/>
    </source>
</evidence>
<name>A0A5K1UL87_ENTHI</name>
<protein>
    <submittedName>
        <fullName evidence="2">Uncharacterized protein</fullName>
    </submittedName>
</protein>
<sequence>MTEAKEVNIQIMNVIDAPTEQQNLSENNAVTTNHQPENVMLLGENQVEEHQMEAAQPEEQHHEEEHPLEGHHEEEEDKLDLLTSGSLFDDPKTAGFRKTRNYQTEQQSVFIALLSMVYTIVIDHPRKRSKITLPFFNVIRISTEKEVVEIKEIMSTKLQQLHDEDIAHGCSEKTATRRQEVYRVSEQLHILMNLLRDVGFEIESKKTTGNKGNQKETARKIKYNNFTFDKEFIEERGNLINELLIKRLESIPKSSDLSIECGDSEIANILKMGSLKN</sequence>
<dbReference type="VEuPathDB" id="AmoebaDB:EHI5A_149010"/>
<organism evidence="2 3">
    <name type="scientific">Entamoeba histolytica</name>
    <dbReference type="NCBI Taxonomy" id="5759"/>
    <lineage>
        <taxon>Eukaryota</taxon>
        <taxon>Amoebozoa</taxon>
        <taxon>Evosea</taxon>
        <taxon>Archamoebae</taxon>
        <taxon>Mastigamoebida</taxon>
        <taxon>Entamoebidae</taxon>
        <taxon>Entamoeba</taxon>
    </lineage>
</organism>
<comment type="caution">
    <text evidence="2">The sequence shown here is derived from an EMBL/GenBank/DDBJ whole genome shotgun (WGS) entry which is preliminary data.</text>
</comment>
<evidence type="ECO:0000313" key="2">
    <source>
        <dbReference type="EMBL" id="GAT97948.1"/>
    </source>
</evidence>
<dbReference type="VEuPathDB" id="AmoebaDB:EHI7A_102000"/>
<dbReference type="EMBL" id="BDEQ01000001">
    <property type="protein sequence ID" value="GAT97948.1"/>
    <property type="molecule type" value="Genomic_DNA"/>
</dbReference>
<dbReference type="Proteomes" id="UP000078387">
    <property type="component" value="Unassembled WGS sequence"/>
</dbReference>
<proteinExistence type="predicted"/>
<feature type="compositionally biased region" description="Basic and acidic residues" evidence="1">
    <location>
        <begin position="49"/>
        <end position="73"/>
    </location>
</feature>
<feature type="region of interest" description="Disordered" evidence="1">
    <location>
        <begin position="49"/>
        <end position="77"/>
    </location>
</feature>
<gene>
    <name evidence="2" type="ORF">CL6EHI_156090</name>
</gene>
<dbReference type="AlphaFoldDB" id="A0A5K1UL87"/>